<reference evidence="5" key="1">
    <citation type="submission" date="2016-10" db="EMBL/GenBank/DDBJ databases">
        <authorList>
            <person name="Varghese N."/>
            <person name="Submissions S."/>
        </authorList>
    </citation>
    <scope>NUCLEOTIDE SEQUENCE [LARGE SCALE GENOMIC DNA]</scope>
    <source>
        <strain evidence="5">CGMCC 1.7739</strain>
    </source>
</reference>
<evidence type="ECO:0000256" key="1">
    <source>
        <dbReference type="ARBA" id="ARBA00022679"/>
    </source>
</evidence>
<gene>
    <name evidence="4" type="ORF">SAMN04488063_2175</name>
</gene>
<keyword evidence="1 4" id="KW-0808">Transferase</keyword>
<evidence type="ECO:0000313" key="4">
    <source>
        <dbReference type="EMBL" id="SFG47794.1"/>
    </source>
</evidence>
<dbReference type="PROSITE" id="PS51186">
    <property type="entry name" value="GNAT"/>
    <property type="match status" value="1"/>
</dbReference>
<dbReference type="STRING" id="553467.SAMN04488063_2175"/>
<evidence type="ECO:0000313" key="5">
    <source>
        <dbReference type="Proteomes" id="UP000198876"/>
    </source>
</evidence>
<name>A0A1I2S4I5_9EURY</name>
<dbReference type="Pfam" id="PF13508">
    <property type="entry name" value="Acetyltransf_7"/>
    <property type="match status" value="1"/>
</dbReference>
<feature type="domain" description="N-acetyltransferase" evidence="3">
    <location>
        <begin position="19"/>
        <end position="148"/>
    </location>
</feature>
<dbReference type="CDD" id="cd04301">
    <property type="entry name" value="NAT_SF"/>
    <property type="match status" value="1"/>
</dbReference>
<evidence type="ECO:0000259" key="3">
    <source>
        <dbReference type="PROSITE" id="PS51186"/>
    </source>
</evidence>
<dbReference type="GO" id="GO:0005737">
    <property type="term" value="C:cytoplasm"/>
    <property type="evidence" value="ECO:0007669"/>
    <property type="project" value="TreeGrafter"/>
</dbReference>
<organism evidence="4 5">
    <name type="scientific">Halopelagius inordinatus</name>
    <dbReference type="NCBI Taxonomy" id="553467"/>
    <lineage>
        <taxon>Archaea</taxon>
        <taxon>Methanobacteriati</taxon>
        <taxon>Methanobacteriota</taxon>
        <taxon>Stenosarchaea group</taxon>
        <taxon>Halobacteria</taxon>
        <taxon>Halobacteriales</taxon>
        <taxon>Haloferacaceae</taxon>
    </lineage>
</organism>
<dbReference type="PANTHER" id="PTHR43626">
    <property type="entry name" value="ACYL-COA N-ACYLTRANSFERASE"/>
    <property type="match status" value="1"/>
</dbReference>
<proteinExistence type="predicted"/>
<protein>
    <submittedName>
        <fullName evidence="4">Acetyltransferase (GNAT) domain-containing protein</fullName>
    </submittedName>
</protein>
<dbReference type="EMBL" id="FOOQ01000002">
    <property type="protein sequence ID" value="SFG47794.1"/>
    <property type="molecule type" value="Genomic_DNA"/>
</dbReference>
<dbReference type="Gene3D" id="3.40.630.30">
    <property type="match status" value="1"/>
</dbReference>
<keyword evidence="2" id="KW-0012">Acyltransferase</keyword>
<dbReference type="InterPro" id="IPR016181">
    <property type="entry name" value="Acyl_CoA_acyltransferase"/>
</dbReference>
<dbReference type="PANTHER" id="PTHR43626:SF4">
    <property type="entry name" value="GCN5-RELATED N-ACETYLTRANSFERASE 2, CHLOROPLASTIC"/>
    <property type="match status" value="1"/>
</dbReference>
<dbReference type="SUPFAM" id="SSF55729">
    <property type="entry name" value="Acyl-CoA N-acyltransferases (Nat)"/>
    <property type="match status" value="1"/>
</dbReference>
<dbReference type="Proteomes" id="UP000198876">
    <property type="component" value="Unassembled WGS sequence"/>
</dbReference>
<dbReference type="InterPro" id="IPR000182">
    <property type="entry name" value="GNAT_dom"/>
</dbReference>
<keyword evidence="5" id="KW-1185">Reference proteome</keyword>
<sequence length="148" mass="16378">MTIHFSGLRVRRGMDDAYELVRKLPDAETFCELREAAGMSPRSVEGARAGLPNTVFGVSVRRDGETVGMARIVGDRGTVYQIADMAVRPAHQGRGLGTAMMDELVAYLDREAPPNAYVNLFADVDGFYERWGFEPTAPASRGMYRRTD</sequence>
<dbReference type="InterPro" id="IPR045039">
    <property type="entry name" value="NSI-like"/>
</dbReference>
<accession>A0A1I2S4I5</accession>
<dbReference type="AlphaFoldDB" id="A0A1I2S4I5"/>
<dbReference type="GO" id="GO:0008080">
    <property type="term" value="F:N-acetyltransferase activity"/>
    <property type="evidence" value="ECO:0007669"/>
    <property type="project" value="InterPro"/>
</dbReference>
<evidence type="ECO:0000256" key="2">
    <source>
        <dbReference type="ARBA" id="ARBA00023315"/>
    </source>
</evidence>